<accession>A0AA40EUP9</accession>
<reference evidence="2" key="1">
    <citation type="submission" date="2023-06" db="EMBL/GenBank/DDBJ databases">
        <title>Genome-scale phylogeny and comparative genomics of the fungal order Sordariales.</title>
        <authorList>
            <consortium name="Lawrence Berkeley National Laboratory"/>
            <person name="Hensen N."/>
            <person name="Bonometti L."/>
            <person name="Westerberg I."/>
            <person name="Brannstrom I.O."/>
            <person name="Guillou S."/>
            <person name="Cros-Aarteil S."/>
            <person name="Calhoun S."/>
            <person name="Haridas S."/>
            <person name="Kuo A."/>
            <person name="Mondo S."/>
            <person name="Pangilinan J."/>
            <person name="Riley R."/>
            <person name="LaButti K."/>
            <person name="Andreopoulos B."/>
            <person name="Lipzen A."/>
            <person name="Chen C."/>
            <person name="Yanf M."/>
            <person name="Daum C."/>
            <person name="Ng V."/>
            <person name="Clum A."/>
            <person name="Steindorff A."/>
            <person name="Ohm R."/>
            <person name="Martin F."/>
            <person name="Silar P."/>
            <person name="Natvig D."/>
            <person name="Lalanne C."/>
            <person name="Gautier V."/>
            <person name="Ament-velasquez S.L."/>
            <person name="Kruys A."/>
            <person name="Hutchinson M.I."/>
            <person name="Powell A.J."/>
            <person name="Barry K."/>
            <person name="Miller A.N."/>
            <person name="Grigoriev I.V."/>
            <person name="Debuchy R."/>
            <person name="Gladieux P."/>
            <person name="Thoren M.H."/>
            <person name="Johannesson H."/>
        </authorList>
    </citation>
    <scope>NUCLEOTIDE SEQUENCE</scope>
    <source>
        <strain evidence="2">SMH3187-1</strain>
    </source>
</reference>
<feature type="transmembrane region" description="Helical" evidence="1">
    <location>
        <begin position="78"/>
        <end position="95"/>
    </location>
</feature>
<evidence type="ECO:0000256" key="1">
    <source>
        <dbReference type="SAM" id="Phobius"/>
    </source>
</evidence>
<sequence length="136" mass="14964">MFLESMTASENPASRREITNALGSLATFVTGHDVLRSAPSAMVVDHQQRSGEDERSPPVIPAALNVEGRARTSPCEHAFFFFVVPAFLFFTLLTTKSMECPVLSTTFSGPAILNRTPRSLPSHYLDNCQIIYKMGL</sequence>
<name>A0AA40EUP9_9PEZI</name>
<keyword evidence="1" id="KW-1133">Transmembrane helix</keyword>
<comment type="caution">
    <text evidence="2">The sequence shown here is derived from an EMBL/GenBank/DDBJ whole genome shotgun (WGS) entry which is preliminary data.</text>
</comment>
<dbReference type="Proteomes" id="UP001172155">
    <property type="component" value="Unassembled WGS sequence"/>
</dbReference>
<dbReference type="EMBL" id="JAUKUD010000004">
    <property type="protein sequence ID" value="KAK0745835.1"/>
    <property type="molecule type" value="Genomic_DNA"/>
</dbReference>
<evidence type="ECO:0000313" key="2">
    <source>
        <dbReference type="EMBL" id="KAK0745835.1"/>
    </source>
</evidence>
<keyword evidence="1" id="KW-0812">Transmembrane</keyword>
<gene>
    <name evidence="2" type="ORF">B0T18DRAFT_390392</name>
</gene>
<proteinExistence type="predicted"/>
<keyword evidence="3" id="KW-1185">Reference proteome</keyword>
<evidence type="ECO:0000313" key="3">
    <source>
        <dbReference type="Proteomes" id="UP001172155"/>
    </source>
</evidence>
<organism evidence="2 3">
    <name type="scientific">Schizothecium vesticola</name>
    <dbReference type="NCBI Taxonomy" id="314040"/>
    <lineage>
        <taxon>Eukaryota</taxon>
        <taxon>Fungi</taxon>
        <taxon>Dikarya</taxon>
        <taxon>Ascomycota</taxon>
        <taxon>Pezizomycotina</taxon>
        <taxon>Sordariomycetes</taxon>
        <taxon>Sordariomycetidae</taxon>
        <taxon>Sordariales</taxon>
        <taxon>Schizotheciaceae</taxon>
        <taxon>Schizothecium</taxon>
    </lineage>
</organism>
<keyword evidence="1" id="KW-0472">Membrane</keyword>
<dbReference type="AlphaFoldDB" id="A0AA40EUP9"/>
<protein>
    <submittedName>
        <fullName evidence="2">Uncharacterized protein</fullName>
    </submittedName>
</protein>